<evidence type="ECO:0000313" key="2">
    <source>
        <dbReference type="Proteomes" id="UP000182658"/>
    </source>
</evidence>
<keyword evidence="2" id="KW-1185">Reference proteome</keyword>
<proteinExistence type="predicted"/>
<gene>
    <name evidence="1" type="ORF">CONLIGDRAFT_676687</name>
</gene>
<accession>A0A1J7JU18</accession>
<dbReference type="EMBL" id="KV875094">
    <property type="protein sequence ID" value="OIW32868.1"/>
    <property type="molecule type" value="Genomic_DNA"/>
</dbReference>
<protein>
    <submittedName>
        <fullName evidence="1">Uncharacterized protein</fullName>
    </submittedName>
</protein>
<name>A0A1J7JU18_9PEZI</name>
<reference evidence="1 2" key="1">
    <citation type="submission" date="2016-10" db="EMBL/GenBank/DDBJ databases">
        <title>Draft genome sequence of Coniochaeta ligniaria NRRL30616, a lignocellulolytic fungus for bioabatement of inhibitors in plant biomass hydrolysates.</title>
        <authorList>
            <consortium name="DOE Joint Genome Institute"/>
            <person name="Jimenez D.J."/>
            <person name="Hector R.E."/>
            <person name="Riley R."/>
            <person name="Sun H."/>
            <person name="Grigoriev I.V."/>
            <person name="Van Elsas J.D."/>
            <person name="Nichols N.N."/>
        </authorList>
    </citation>
    <scope>NUCLEOTIDE SEQUENCE [LARGE SCALE GENOMIC DNA]</scope>
    <source>
        <strain evidence="1 2">NRRL 30616</strain>
    </source>
</reference>
<dbReference type="OrthoDB" id="5244332at2759"/>
<evidence type="ECO:0000313" key="1">
    <source>
        <dbReference type="EMBL" id="OIW32868.1"/>
    </source>
</evidence>
<dbReference type="AlphaFoldDB" id="A0A1J7JU18"/>
<organism evidence="1 2">
    <name type="scientific">Coniochaeta ligniaria NRRL 30616</name>
    <dbReference type="NCBI Taxonomy" id="1408157"/>
    <lineage>
        <taxon>Eukaryota</taxon>
        <taxon>Fungi</taxon>
        <taxon>Dikarya</taxon>
        <taxon>Ascomycota</taxon>
        <taxon>Pezizomycotina</taxon>
        <taxon>Sordariomycetes</taxon>
        <taxon>Sordariomycetidae</taxon>
        <taxon>Coniochaetales</taxon>
        <taxon>Coniochaetaceae</taxon>
        <taxon>Coniochaeta</taxon>
    </lineage>
</organism>
<sequence>MARAINFKEPGLLALAGIMGLSLVGGQVTLGPSTITQAVTLVMGTPASEFTVSVVRTGLVTVDAPGSDSSPTPPSSIPTVFVSASSGGALNQPFSLPTQQAVVTQAPCVSACLQQALIASAAGPCGLSAGTAAIDNACACLSAPLVAVHALTNCASAACTGIAAGPAGSAPDLVAVTSLYNDYCATAVGAEALASAVSSGQAFQATAAAAGSSTTDTMSMEMTMSMETTTPWSGGTSNNMTMMMGNATATDNLTFADGATLTVAPTVLNSGITTGVMSTTSATDAAGSATRSEANLELPRKPGRAVLSLVFALTLPLLIL</sequence>
<dbReference type="InParanoid" id="A0A1J7JU18"/>
<dbReference type="Proteomes" id="UP000182658">
    <property type="component" value="Unassembled WGS sequence"/>
</dbReference>